<dbReference type="EMBL" id="SMYO01000007">
    <property type="protein sequence ID" value="TDK60301.1"/>
    <property type="molecule type" value="Genomic_DNA"/>
</dbReference>
<gene>
    <name evidence="1" type="ORF">E2K98_16475</name>
</gene>
<organism evidence="1 2">
    <name type="scientific">Bacillus salipaludis</name>
    <dbReference type="NCBI Taxonomy" id="2547811"/>
    <lineage>
        <taxon>Bacteria</taxon>
        <taxon>Bacillati</taxon>
        <taxon>Bacillota</taxon>
        <taxon>Bacilli</taxon>
        <taxon>Bacillales</taxon>
        <taxon>Bacillaceae</taxon>
        <taxon>Bacillus</taxon>
    </lineage>
</organism>
<dbReference type="AlphaFoldDB" id="A0A4R5VRD4"/>
<comment type="caution">
    <text evidence="1">The sequence shown here is derived from an EMBL/GenBank/DDBJ whole genome shotgun (WGS) entry which is preliminary data.</text>
</comment>
<name>A0A4R5VRD4_9BACI</name>
<reference evidence="1 2" key="1">
    <citation type="submission" date="2019-03" db="EMBL/GenBank/DDBJ databases">
        <title>Bacillus niacini sp. nov. a Nicotinate-Metabolizing Mesophile Isolated from Soil.</title>
        <authorList>
            <person name="Zhang G."/>
        </authorList>
    </citation>
    <scope>NUCLEOTIDE SEQUENCE [LARGE SCALE GENOMIC DNA]</scope>
    <source>
        <strain evidence="1 2">WN066</strain>
    </source>
</reference>
<evidence type="ECO:0000313" key="1">
    <source>
        <dbReference type="EMBL" id="TDK60301.1"/>
    </source>
</evidence>
<accession>A0A4R5VRD4</accession>
<protein>
    <recommendedName>
        <fullName evidence="3">YppG-like protein</fullName>
    </recommendedName>
</protein>
<sequence>MKEWRRCLPMYGNYRPIPFFNHGLPGQRKQGWPVDYERNHQGFVLNQPFPYPSQTQNYDWNQYQQQNPYLPKMVGQTYQQGMFQQPMPYPNQQFSQKDSQFLFQNPLQPQEKKVPNQYMPMNGYPMMNPYPKQNMIPKQPGGMKSIMNSFKSQDGTVDLNKMMNTAGTMMNAVNQVSTLVKGLGGMFKP</sequence>
<evidence type="ECO:0008006" key="3">
    <source>
        <dbReference type="Google" id="ProtNLM"/>
    </source>
</evidence>
<dbReference type="Pfam" id="PF14179">
    <property type="entry name" value="YppG"/>
    <property type="match status" value="1"/>
</dbReference>
<proteinExistence type="predicted"/>
<dbReference type="Proteomes" id="UP000295132">
    <property type="component" value="Unassembled WGS sequence"/>
</dbReference>
<dbReference type="InterPro" id="IPR025555">
    <property type="entry name" value="YppG"/>
</dbReference>
<evidence type="ECO:0000313" key="2">
    <source>
        <dbReference type="Proteomes" id="UP000295132"/>
    </source>
</evidence>